<name>A0A9D2L1U5_9FIRM</name>
<evidence type="ECO:0000259" key="2">
    <source>
        <dbReference type="Pfam" id="PF10131"/>
    </source>
</evidence>
<feature type="transmembrane region" description="Helical" evidence="1">
    <location>
        <begin position="757"/>
        <end position="779"/>
    </location>
</feature>
<feature type="transmembrane region" description="Helical" evidence="1">
    <location>
        <begin position="581"/>
        <end position="603"/>
    </location>
</feature>
<feature type="transmembrane region" description="Helical" evidence="1">
    <location>
        <begin position="187"/>
        <end position="205"/>
    </location>
</feature>
<keyword evidence="1" id="KW-0472">Membrane</keyword>
<evidence type="ECO:0000313" key="3">
    <source>
        <dbReference type="EMBL" id="HJA93721.1"/>
    </source>
</evidence>
<reference evidence="3" key="2">
    <citation type="submission" date="2021-04" db="EMBL/GenBank/DDBJ databases">
        <authorList>
            <person name="Gilroy R."/>
        </authorList>
    </citation>
    <scope>NUCLEOTIDE SEQUENCE</scope>
    <source>
        <strain evidence="3">CHK179-7159</strain>
    </source>
</reference>
<keyword evidence="1" id="KW-0812">Transmembrane</keyword>
<feature type="transmembrane region" description="Helical" evidence="1">
    <location>
        <begin position="540"/>
        <end position="561"/>
    </location>
</feature>
<dbReference type="InterPro" id="IPR018776">
    <property type="entry name" value="Membrane_prot_PTPS-rel_domain"/>
</dbReference>
<organism evidence="3 4">
    <name type="scientific">Candidatus Eisenbergiella merdipullorum</name>
    <dbReference type="NCBI Taxonomy" id="2838553"/>
    <lineage>
        <taxon>Bacteria</taxon>
        <taxon>Bacillati</taxon>
        <taxon>Bacillota</taxon>
        <taxon>Clostridia</taxon>
        <taxon>Lachnospirales</taxon>
        <taxon>Lachnospiraceae</taxon>
        <taxon>Eisenbergiella</taxon>
    </lineage>
</organism>
<sequence length="799" mass="89776">MLQDNFRKICKGKSKGDILFALLLAAGAVWLLYAFWLFGRPNTEYVFSGMDLQSEYGIYMENFLDGYGAGYYLDNGIDAPGTDNEDYSLLTIYSPKMNLHRGSYEVEISYATNGSSNTCEIEADYRTYPILTNMDGKGLDTGSGVRSFRWSSPISVEGYQIILSYNGNGYLFVDSISVRETNIWKNITLFCAVLFLLALFAAGFCRKKKPGLFSGQNCLDAFIMLLLVIFATMPLLSPYLPKGHDLNFHLYRIEAIKEALLAGQVPVRMPFSWNNGYGYAVSIFYGELLLYVPALLRMIGISVQNSYKIFVLGINLITCLASYYCFRKMLKDSRAALFGCAVYMLAPYRLSCLFLRASVGEYTAMAFLPLVFYGLYRILGEEMDRKKEKMVWLPAVVGYSGIIQSHVISCVMAGIFTVLVCLVMIRKVLQPRRLLELVKVGVVTALLNCWYLVPFLDYMRLGYSTQDPETLGRFRANGTFLSQLLTIFPAGTGSSLSVADGLGISPEMSFALGGGILAAVVIYLYYRIKHTEKGNEIRKTGDFCLTFGLFTLFMTTIWFPWDFIQQLNGLTTMITQNIQFPWRFLGIASLFLAGTAACLYALLKKETMKAELYGASLLVISFSVISAGYFMSDYVQKADQGFYADETSVSSFDTMQGEFLPAGTNRDIFVDDSLVPGADLEIFDHAKKDGVITVSCKNNSGQVNCVDVSFLYYRGYQAVDQNTGEKLGVICSGENKVRVMIPAGYEGTFRVRFVSPWYWRCSEVISILTLVWIAAVFCLRKREGSEKRYFWPGRKRNER</sequence>
<proteinExistence type="predicted"/>
<evidence type="ECO:0000313" key="4">
    <source>
        <dbReference type="Proteomes" id="UP000886858"/>
    </source>
</evidence>
<gene>
    <name evidence="3" type="ORF">H9717_11520</name>
</gene>
<comment type="caution">
    <text evidence="3">The sequence shown here is derived from an EMBL/GenBank/DDBJ whole genome shotgun (WGS) entry which is preliminary data.</text>
</comment>
<feature type="domain" description="Membrane protein 6-pyruvoyl-tetrahydropterin synthase-related" evidence="2">
    <location>
        <begin position="284"/>
        <end position="673"/>
    </location>
</feature>
<dbReference type="Pfam" id="PF10131">
    <property type="entry name" value="PTPS_related"/>
    <property type="match status" value="1"/>
</dbReference>
<evidence type="ECO:0000256" key="1">
    <source>
        <dbReference type="SAM" id="Phobius"/>
    </source>
</evidence>
<accession>A0A9D2L1U5</accession>
<dbReference type="EMBL" id="DWYY01000124">
    <property type="protein sequence ID" value="HJA93721.1"/>
    <property type="molecule type" value="Genomic_DNA"/>
</dbReference>
<keyword evidence="1" id="KW-1133">Transmembrane helix</keyword>
<feature type="transmembrane region" description="Helical" evidence="1">
    <location>
        <begin position="217"/>
        <end position="236"/>
    </location>
</feature>
<feature type="transmembrane region" description="Helical" evidence="1">
    <location>
        <begin position="18"/>
        <end position="38"/>
    </location>
</feature>
<feature type="transmembrane region" description="Helical" evidence="1">
    <location>
        <begin position="362"/>
        <end position="379"/>
    </location>
</feature>
<feature type="transmembrane region" description="Helical" evidence="1">
    <location>
        <begin position="307"/>
        <end position="324"/>
    </location>
</feature>
<dbReference type="AlphaFoldDB" id="A0A9D2L1U5"/>
<dbReference type="Proteomes" id="UP000886858">
    <property type="component" value="Unassembled WGS sequence"/>
</dbReference>
<feature type="transmembrane region" description="Helical" evidence="1">
    <location>
        <begin position="610"/>
        <end position="631"/>
    </location>
</feature>
<reference evidence="3" key="1">
    <citation type="journal article" date="2021" name="PeerJ">
        <title>Extensive microbial diversity within the chicken gut microbiome revealed by metagenomics and culture.</title>
        <authorList>
            <person name="Gilroy R."/>
            <person name="Ravi A."/>
            <person name="Getino M."/>
            <person name="Pursley I."/>
            <person name="Horton D.L."/>
            <person name="Alikhan N.F."/>
            <person name="Baker D."/>
            <person name="Gharbi K."/>
            <person name="Hall N."/>
            <person name="Watson M."/>
            <person name="Adriaenssens E.M."/>
            <person name="Foster-Nyarko E."/>
            <person name="Jarju S."/>
            <person name="Secka A."/>
            <person name="Antonio M."/>
            <person name="Oren A."/>
            <person name="Chaudhuri R.R."/>
            <person name="La Ragione R."/>
            <person name="Hildebrand F."/>
            <person name="Pallen M.J."/>
        </authorList>
    </citation>
    <scope>NUCLEOTIDE SEQUENCE</scope>
    <source>
        <strain evidence="3">CHK179-7159</strain>
    </source>
</reference>
<feature type="transmembrane region" description="Helical" evidence="1">
    <location>
        <begin position="508"/>
        <end position="528"/>
    </location>
</feature>
<feature type="transmembrane region" description="Helical" evidence="1">
    <location>
        <begin position="437"/>
        <end position="456"/>
    </location>
</feature>
<feature type="transmembrane region" description="Helical" evidence="1">
    <location>
        <begin position="276"/>
        <end position="295"/>
    </location>
</feature>
<feature type="transmembrane region" description="Helical" evidence="1">
    <location>
        <begin position="399"/>
        <end position="425"/>
    </location>
</feature>
<protein>
    <recommendedName>
        <fullName evidence="2">Membrane protein 6-pyruvoyl-tetrahydropterin synthase-related domain-containing protein</fullName>
    </recommendedName>
</protein>